<dbReference type="GO" id="GO:0003677">
    <property type="term" value="F:DNA binding"/>
    <property type="evidence" value="ECO:0007669"/>
    <property type="project" value="InterPro"/>
</dbReference>
<dbReference type="PRINTS" id="PR00508">
    <property type="entry name" value="S21N4MTFRASE"/>
</dbReference>
<dbReference type="EMBL" id="SLUN01000020">
    <property type="protein sequence ID" value="TCL63734.1"/>
    <property type="molecule type" value="Genomic_DNA"/>
</dbReference>
<evidence type="ECO:0000313" key="8">
    <source>
        <dbReference type="Proteomes" id="UP000295008"/>
    </source>
</evidence>
<evidence type="ECO:0000256" key="1">
    <source>
        <dbReference type="ARBA" id="ARBA00006594"/>
    </source>
</evidence>
<dbReference type="GO" id="GO:0009007">
    <property type="term" value="F:site-specific DNA-methyltransferase (adenine-specific) activity"/>
    <property type="evidence" value="ECO:0007669"/>
    <property type="project" value="TreeGrafter"/>
</dbReference>
<keyword evidence="8" id="KW-1185">Reference proteome</keyword>
<evidence type="ECO:0000256" key="5">
    <source>
        <dbReference type="RuleBase" id="RU362026"/>
    </source>
</evidence>
<accession>A0A4R1RD05</accession>
<dbReference type="GO" id="GO:0008170">
    <property type="term" value="F:N-methyltransferase activity"/>
    <property type="evidence" value="ECO:0007669"/>
    <property type="project" value="InterPro"/>
</dbReference>
<evidence type="ECO:0000256" key="3">
    <source>
        <dbReference type="ARBA" id="ARBA00022679"/>
    </source>
</evidence>
<evidence type="ECO:0000313" key="7">
    <source>
        <dbReference type="EMBL" id="TCL63734.1"/>
    </source>
</evidence>
<dbReference type="SUPFAM" id="SSF53335">
    <property type="entry name" value="S-adenosyl-L-methionine-dependent methyltransferases"/>
    <property type="match status" value="2"/>
</dbReference>
<sequence>MENRLNDLNGSQWLYWTNSIYETNFPPDQTFPRRKAHGAMKPPELMAEIITFFTKAGEVILDPFAGVGGTLLGAELTGRRAVGIELNPEWVRVYQELRQDFRAFGGAFVPAANPEGGRLLGAELILGDCLAVMRRFPDESFAAIITDPPYGCHHRINGFKEETNFSMFSINAADFGNSESYQDYLEKIRVFGNEALRILQPKRYLVLLIGDRFHRGEYLPLGTMVAETLRNIGFRWKGIRIWWNKATQRPLKPYAVKSCFVPNITHQNIIILRKES</sequence>
<keyword evidence="3" id="KW-0808">Transferase</keyword>
<dbReference type="GO" id="GO:0005737">
    <property type="term" value="C:cytoplasm"/>
    <property type="evidence" value="ECO:0007669"/>
    <property type="project" value="TreeGrafter"/>
</dbReference>
<dbReference type="GO" id="GO:0009307">
    <property type="term" value="P:DNA restriction-modification system"/>
    <property type="evidence" value="ECO:0007669"/>
    <property type="project" value="UniProtKB-KW"/>
</dbReference>
<dbReference type="InterPro" id="IPR001091">
    <property type="entry name" value="RM_Methyltransferase"/>
</dbReference>
<evidence type="ECO:0000256" key="2">
    <source>
        <dbReference type="ARBA" id="ARBA00022603"/>
    </source>
</evidence>
<feature type="domain" description="DNA methylase N-4/N-6" evidence="6">
    <location>
        <begin position="18"/>
        <end position="95"/>
    </location>
</feature>
<dbReference type="RefSeq" id="WP_132015258.1">
    <property type="nucleotide sequence ID" value="NZ_SLUN01000020.1"/>
</dbReference>
<gene>
    <name evidence="7" type="ORF">EDC14_102019</name>
</gene>
<dbReference type="PANTHER" id="PTHR13370">
    <property type="entry name" value="RNA METHYLASE-RELATED"/>
    <property type="match status" value="1"/>
</dbReference>
<evidence type="ECO:0000259" key="6">
    <source>
        <dbReference type="Pfam" id="PF01555"/>
    </source>
</evidence>
<dbReference type="PANTHER" id="PTHR13370:SF3">
    <property type="entry name" value="TRNA (GUANINE(10)-N2)-METHYLTRANSFERASE HOMOLOG"/>
    <property type="match status" value="1"/>
</dbReference>
<keyword evidence="2 7" id="KW-0489">Methyltransferase</keyword>
<dbReference type="Gene3D" id="3.40.50.150">
    <property type="entry name" value="Vaccinia Virus protein VP39"/>
    <property type="match status" value="2"/>
</dbReference>
<proteinExistence type="inferred from homology"/>
<organism evidence="7 8">
    <name type="scientific">Hydrogenispora ethanolica</name>
    <dbReference type="NCBI Taxonomy" id="1082276"/>
    <lineage>
        <taxon>Bacteria</taxon>
        <taxon>Bacillati</taxon>
        <taxon>Bacillota</taxon>
        <taxon>Hydrogenispora</taxon>
    </lineage>
</organism>
<dbReference type="Pfam" id="PF01555">
    <property type="entry name" value="N6_N4_Mtase"/>
    <property type="match status" value="1"/>
</dbReference>
<dbReference type="Proteomes" id="UP000295008">
    <property type="component" value="Unassembled WGS sequence"/>
</dbReference>
<comment type="similarity">
    <text evidence="1 5">Belongs to the N(4)/N(6)-methyltransferase family.</text>
</comment>
<dbReference type="GO" id="GO:0032259">
    <property type="term" value="P:methylation"/>
    <property type="evidence" value="ECO:0007669"/>
    <property type="project" value="UniProtKB-KW"/>
</dbReference>
<keyword evidence="4" id="KW-0680">Restriction system</keyword>
<dbReference type="EC" id="2.1.1.-" evidence="5"/>
<evidence type="ECO:0000256" key="4">
    <source>
        <dbReference type="ARBA" id="ARBA00022747"/>
    </source>
</evidence>
<dbReference type="CDD" id="cd02440">
    <property type="entry name" value="AdoMet_MTases"/>
    <property type="match status" value="1"/>
</dbReference>
<dbReference type="InterPro" id="IPR002052">
    <property type="entry name" value="DNA_methylase_N6_adenine_CS"/>
</dbReference>
<dbReference type="InterPro" id="IPR002941">
    <property type="entry name" value="DNA_methylase_N4/N6"/>
</dbReference>
<dbReference type="AlphaFoldDB" id="A0A4R1RD05"/>
<name>A0A4R1RD05_HYDET</name>
<dbReference type="PROSITE" id="PS00092">
    <property type="entry name" value="N6_MTASE"/>
    <property type="match status" value="1"/>
</dbReference>
<protein>
    <recommendedName>
        <fullName evidence="5">Methyltransferase</fullName>
        <ecNumber evidence="5">2.1.1.-</ecNumber>
    </recommendedName>
</protein>
<dbReference type="InterPro" id="IPR029063">
    <property type="entry name" value="SAM-dependent_MTases_sf"/>
</dbReference>
<dbReference type="OrthoDB" id="9773571at2"/>
<comment type="caution">
    <text evidence="7">The sequence shown here is derived from an EMBL/GenBank/DDBJ whole genome shotgun (WGS) entry which is preliminary data.</text>
</comment>
<reference evidence="7 8" key="1">
    <citation type="submission" date="2019-03" db="EMBL/GenBank/DDBJ databases">
        <title>Genomic Encyclopedia of Type Strains, Phase IV (KMG-IV): sequencing the most valuable type-strain genomes for metagenomic binning, comparative biology and taxonomic classification.</title>
        <authorList>
            <person name="Goeker M."/>
        </authorList>
    </citation>
    <scope>NUCLEOTIDE SEQUENCE [LARGE SCALE GENOMIC DNA]</scope>
    <source>
        <strain evidence="7 8">LX-B</strain>
    </source>
</reference>